<reference evidence="2" key="1">
    <citation type="journal article" date="2023" name="IScience">
        <title>Live-bearing cockroach genome reveals convergent evolutionary mechanisms linked to viviparity in insects and beyond.</title>
        <authorList>
            <person name="Fouks B."/>
            <person name="Harrison M.C."/>
            <person name="Mikhailova A.A."/>
            <person name="Marchal E."/>
            <person name="English S."/>
            <person name="Carruthers M."/>
            <person name="Jennings E.C."/>
            <person name="Chiamaka E.L."/>
            <person name="Frigard R.A."/>
            <person name="Pippel M."/>
            <person name="Attardo G.M."/>
            <person name="Benoit J.B."/>
            <person name="Bornberg-Bauer E."/>
            <person name="Tobe S.S."/>
        </authorList>
    </citation>
    <scope>NUCLEOTIDE SEQUENCE</scope>
    <source>
        <strain evidence="2">Stay&amp;Tobe</strain>
    </source>
</reference>
<dbReference type="EMBL" id="JASPKZ010010236">
    <property type="protein sequence ID" value="KAJ9575137.1"/>
    <property type="molecule type" value="Genomic_DNA"/>
</dbReference>
<accession>A0AAD7Z7H0</accession>
<gene>
    <name evidence="2" type="ORF">L9F63_025911</name>
</gene>
<protein>
    <submittedName>
        <fullName evidence="2">Uncharacterized protein</fullName>
    </submittedName>
</protein>
<organism evidence="2 3">
    <name type="scientific">Diploptera punctata</name>
    <name type="common">Pacific beetle cockroach</name>
    <dbReference type="NCBI Taxonomy" id="6984"/>
    <lineage>
        <taxon>Eukaryota</taxon>
        <taxon>Metazoa</taxon>
        <taxon>Ecdysozoa</taxon>
        <taxon>Arthropoda</taxon>
        <taxon>Hexapoda</taxon>
        <taxon>Insecta</taxon>
        <taxon>Pterygota</taxon>
        <taxon>Neoptera</taxon>
        <taxon>Polyneoptera</taxon>
        <taxon>Dictyoptera</taxon>
        <taxon>Blattodea</taxon>
        <taxon>Blaberoidea</taxon>
        <taxon>Blaberidae</taxon>
        <taxon>Diplopterinae</taxon>
        <taxon>Diploptera</taxon>
    </lineage>
</organism>
<name>A0AAD7Z7H0_DIPPU</name>
<feature type="region of interest" description="Disordered" evidence="1">
    <location>
        <begin position="551"/>
        <end position="574"/>
    </location>
</feature>
<keyword evidence="3" id="KW-1185">Reference proteome</keyword>
<evidence type="ECO:0000256" key="1">
    <source>
        <dbReference type="SAM" id="MobiDB-lite"/>
    </source>
</evidence>
<comment type="caution">
    <text evidence="2">The sequence shown here is derived from an EMBL/GenBank/DDBJ whole genome shotgun (WGS) entry which is preliminary data.</text>
</comment>
<evidence type="ECO:0000313" key="2">
    <source>
        <dbReference type="EMBL" id="KAJ9575137.1"/>
    </source>
</evidence>
<proteinExistence type="predicted"/>
<feature type="non-terminal residue" evidence="2">
    <location>
        <position position="1"/>
    </location>
</feature>
<dbReference type="AlphaFoldDB" id="A0AAD7Z7H0"/>
<reference evidence="2" key="2">
    <citation type="submission" date="2023-05" db="EMBL/GenBank/DDBJ databases">
        <authorList>
            <person name="Fouks B."/>
        </authorList>
    </citation>
    <scope>NUCLEOTIDE SEQUENCE</scope>
    <source>
        <strain evidence="2">Stay&amp;Tobe</strain>
        <tissue evidence="2">Testes</tissue>
    </source>
</reference>
<sequence length="601" mass="67751">MTNTPINDYSFWTSTPRPHSSLQTQGAIPGIWNQPTTVSPQISSQKPFEQKIITAFAEAAGLLPPPAQLSDSSNQVNKKTKQIQIIVPYTSSKDLMQFNTQEQNKPIFDSTGWLPITGDDILKQQGRKVPPPLVNCSDISQSWQQICQKDSWRQQEDYHQNQESRTVTSTIPHTQSLKQVTQGYPEKNYNELQHILASNIRNLLLGEEDSKSAHDSVTLQRLQKNIDEWTALEYSKRNKTKYNADTKKGLTATTLADISHQHFLIPSKKIPEEYLTTTPLTYDDGPQTENHIATAIPSFNKIKNTPLSSTKSNSFATLSPFQDFEAAASHSHTVRTVTSTSFETNIRKAKDNHKSEIVPSNHQSKSDNNRWNFIESNFIIPEAKTTITEALTEVTNFTYYPTTTATPDTTIPTTTTEAVTDIYSNMGHTTWDQIPLSISPITNEKVYVVTPVTTWRPEPTKSTSINDVFPFRNGPPTPQKLIASPQFSFKSPRFIVRPTPGTTIQRMFTVNSNEEEDSLNSIKRTREPIKSNKIDGYKNKFYEPSFKDTLTTQSPSREDLLLGNPTLPTYTPPNGSRVLTDSGHSKIIYLFLNKNIAYNSR</sequence>
<evidence type="ECO:0000313" key="3">
    <source>
        <dbReference type="Proteomes" id="UP001233999"/>
    </source>
</evidence>
<dbReference type="Proteomes" id="UP001233999">
    <property type="component" value="Unassembled WGS sequence"/>
</dbReference>
<feature type="region of interest" description="Disordered" evidence="1">
    <location>
        <begin position="1"/>
        <end position="23"/>
    </location>
</feature>